<organism evidence="3 4">
    <name type="scientific">Protomyces lactucae-debilis</name>
    <dbReference type="NCBI Taxonomy" id="2754530"/>
    <lineage>
        <taxon>Eukaryota</taxon>
        <taxon>Fungi</taxon>
        <taxon>Dikarya</taxon>
        <taxon>Ascomycota</taxon>
        <taxon>Taphrinomycotina</taxon>
        <taxon>Taphrinomycetes</taxon>
        <taxon>Taphrinales</taxon>
        <taxon>Protomycetaceae</taxon>
        <taxon>Protomyces</taxon>
    </lineage>
</organism>
<dbReference type="EMBL" id="MCFI01000022">
    <property type="protein sequence ID" value="ORY76617.1"/>
    <property type="molecule type" value="Genomic_DNA"/>
</dbReference>
<feature type="region of interest" description="Disordered" evidence="1">
    <location>
        <begin position="200"/>
        <end position="238"/>
    </location>
</feature>
<dbReference type="AlphaFoldDB" id="A0A1Y2EYP4"/>
<name>A0A1Y2EYP4_PROLT</name>
<evidence type="ECO:0000313" key="3">
    <source>
        <dbReference type="EMBL" id="ORY76617.1"/>
    </source>
</evidence>
<feature type="compositionally biased region" description="Polar residues" evidence="1">
    <location>
        <begin position="213"/>
        <end position="225"/>
    </location>
</feature>
<gene>
    <name evidence="3" type="ORF">BCR37DRAFT_383240</name>
</gene>
<evidence type="ECO:0000313" key="4">
    <source>
        <dbReference type="Proteomes" id="UP000193685"/>
    </source>
</evidence>
<evidence type="ECO:0000256" key="1">
    <source>
        <dbReference type="SAM" id="MobiDB-lite"/>
    </source>
</evidence>
<dbReference type="GeneID" id="63786618"/>
<sequence length="343" mass="37199">MALHLAMDRVWRCKWLKYVYISLVALGLFFCGWGFLPRAQLQLPSLTMAGILSTMSNPSILSATEFGSLSSIAATVGMPTAVLESIIRANDLSRLVTVVPNEYHENASKEVVNASKLQKRANGGARTPTTERCADSGREIDGMLCYGPDPQRYVVRCVGEPVIEWFDYCDLHEVCVNTEEFRTVRCVSASSSEDEIEKAKKKHGEAPGEGVVGTQQRVSGSTSTGAVVKNRKQGSGGPVRRRAISFTAFFLTAHEPLEASQHPWLVKPATAITCSVNGTGEKLCETDLSSTSMDTYTCAPTAGKHIVDDSSVISCTFRLAATQTAIFMSVGIWHYVSTTKTLG</sequence>
<dbReference type="RefSeq" id="XP_040722697.1">
    <property type="nucleotide sequence ID" value="XM_040870019.1"/>
</dbReference>
<accession>A0A1Y2EYP4</accession>
<keyword evidence="2" id="KW-1133">Transmembrane helix</keyword>
<comment type="caution">
    <text evidence="3">The sequence shown here is derived from an EMBL/GenBank/DDBJ whole genome shotgun (WGS) entry which is preliminary data.</text>
</comment>
<dbReference type="Proteomes" id="UP000193685">
    <property type="component" value="Unassembled WGS sequence"/>
</dbReference>
<evidence type="ECO:0000256" key="2">
    <source>
        <dbReference type="SAM" id="Phobius"/>
    </source>
</evidence>
<keyword evidence="2" id="KW-0812">Transmembrane</keyword>
<keyword evidence="4" id="KW-1185">Reference proteome</keyword>
<feature type="transmembrane region" description="Helical" evidence="2">
    <location>
        <begin position="15"/>
        <end position="36"/>
    </location>
</feature>
<protein>
    <submittedName>
        <fullName evidence="3">Uncharacterized protein</fullName>
    </submittedName>
</protein>
<reference evidence="3 4" key="1">
    <citation type="submission" date="2016-07" db="EMBL/GenBank/DDBJ databases">
        <title>Pervasive Adenine N6-methylation of Active Genes in Fungi.</title>
        <authorList>
            <consortium name="DOE Joint Genome Institute"/>
            <person name="Mondo S.J."/>
            <person name="Dannebaum R.O."/>
            <person name="Kuo R.C."/>
            <person name="Labutti K."/>
            <person name="Haridas S."/>
            <person name="Kuo A."/>
            <person name="Salamov A."/>
            <person name="Ahrendt S.R."/>
            <person name="Lipzen A."/>
            <person name="Sullivan W."/>
            <person name="Andreopoulos W.B."/>
            <person name="Clum A."/>
            <person name="Lindquist E."/>
            <person name="Daum C."/>
            <person name="Ramamoorthy G.K."/>
            <person name="Gryganskyi A."/>
            <person name="Culley D."/>
            <person name="Magnuson J.K."/>
            <person name="James T.Y."/>
            <person name="O'Malley M.A."/>
            <person name="Stajich J.E."/>
            <person name="Spatafora J.W."/>
            <person name="Visel A."/>
            <person name="Grigoriev I.V."/>
        </authorList>
    </citation>
    <scope>NUCLEOTIDE SEQUENCE [LARGE SCALE GENOMIC DNA]</scope>
    <source>
        <strain evidence="3 4">12-1054</strain>
    </source>
</reference>
<keyword evidence="2" id="KW-0472">Membrane</keyword>
<proteinExistence type="predicted"/>